<sequence length="124" mass="14095">MVNLVISGNNNRYGYTKMEKEDNEEKCHREAQFLIYKSMKQIDQIVMRKPSWLKLRICKLKVKIGNKLLSLRKTMLCNMSKTIKVGVCKHLKSFKRLFNGGSCGGRGGSRGGSTINHLPPPLLI</sequence>
<organism evidence="1 2">
    <name type="scientific">Saponaria officinalis</name>
    <name type="common">Common soapwort</name>
    <name type="synonym">Lychnis saponaria</name>
    <dbReference type="NCBI Taxonomy" id="3572"/>
    <lineage>
        <taxon>Eukaryota</taxon>
        <taxon>Viridiplantae</taxon>
        <taxon>Streptophyta</taxon>
        <taxon>Embryophyta</taxon>
        <taxon>Tracheophyta</taxon>
        <taxon>Spermatophyta</taxon>
        <taxon>Magnoliopsida</taxon>
        <taxon>eudicotyledons</taxon>
        <taxon>Gunneridae</taxon>
        <taxon>Pentapetalae</taxon>
        <taxon>Caryophyllales</taxon>
        <taxon>Caryophyllaceae</taxon>
        <taxon>Caryophylleae</taxon>
        <taxon>Saponaria</taxon>
    </lineage>
</organism>
<dbReference type="AlphaFoldDB" id="A0AAW1KAY0"/>
<evidence type="ECO:0000313" key="2">
    <source>
        <dbReference type="Proteomes" id="UP001443914"/>
    </source>
</evidence>
<evidence type="ECO:0000313" key="1">
    <source>
        <dbReference type="EMBL" id="KAK9714971.1"/>
    </source>
</evidence>
<dbReference type="PANTHER" id="PTHR35687">
    <property type="entry name" value="OS07G0516700 PROTEIN"/>
    <property type="match status" value="1"/>
</dbReference>
<protein>
    <submittedName>
        <fullName evidence="1">Uncharacterized protein</fullName>
    </submittedName>
</protein>
<dbReference type="Proteomes" id="UP001443914">
    <property type="component" value="Unassembled WGS sequence"/>
</dbReference>
<dbReference type="PANTHER" id="PTHR35687:SF1">
    <property type="entry name" value="OS07G0516700 PROTEIN"/>
    <property type="match status" value="1"/>
</dbReference>
<accession>A0AAW1KAY0</accession>
<gene>
    <name evidence="1" type="ORF">RND81_06G134400</name>
</gene>
<keyword evidence="2" id="KW-1185">Reference proteome</keyword>
<reference evidence="1" key="1">
    <citation type="submission" date="2024-03" db="EMBL/GenBank/DDBJ databases">
        <title>WGS assembly of Saponaria officinalis var. Norfolk2.</title>
        <authorList>
            <person name="Jenkins J."/>
            <person name="Shu S."/>
            <person name="Grimwood J."/>
            <person name="Barry K."/>
            <person name="Goodstein D."/>
            <person name="Schmutz J."/>
            <person name="Leebens-Mack J."/>
            <person name="Osbourn A."/>
        </authorList>
    </citation>
    <scope>NUCLEOTIDE SEQUENCE [LARGE SCALE GENOMIC DNA]</scope>
    <source>
        <strain evidence="1">JIC</strain>
    </source>
</reference>
<proteinExistence type="predicted"/>
<name>A0AAW1KAY0_SAPOF</name>
<comment type="caution">
    <text evidence="1">The sequence shown here is derived from an EMBL/GenBank/DDBJ whole genome shotgun (WGS) entry which is preliminary data.</text>
</comment>
<dbReference type="EMBL" id="JBDFQZ010000006">
    <property type="protein sequence ID" value="KAK9714971.1"/>
    <property type="molecule type" value="Genomic_DNA"/>
</dbReference>